<dbReference type="GO" id="GO:0004553">
    <property type="term" value="F:hydrolase activity, hydrolyzing O-glycosyl compounds"/>
    <property type="evidence" value="ECO:0007669"/>
    <property type="project" value="InterPro"/>
</dbReference>
<dbReference type="STRING" id="1314674.A0A0D7BCA5"/>
<dbReference type="SUPFAM" id="SSF49899">
    <property type="entry name" value="Concanavalin A-like lectins/glucanases"/>
    <property type="match status" value="1"/>
</dbReference>
<dbReference type="EMBL" id="KN880515">
    <property type="protein sequence ID" value="KIY67870.1"/>
    <property type="molecule type" value="Genomic_DNA"/>
</dbReference>
<feature type="chain" id="PRO_5002316849" evidence="1">
    <location>
        <begin position="21"/>
        <end position="321"/>
    </location>
</feature>
<protein>
    <submittedName>
        <fullName evidence="3">Glycoside hydrolase family 16 protein</fullName>
    </submittedName>
</protein>
<keyword evidence="1" id="KW-0732">Signal</keyword>
<organism evidence="3 4">
    <name type="scientific">Cylindrobasidium torrendii FP15055 ss-10</name>
    <dbReference type="NCBI Taxonomy" id="1314674"/>
    <lineage>
        <taxon>Eukaryota</taxon>
        <taxon>Fungi</taxon>
        <taxon>Dikarya</taxon>
        <taxon>Basidiomycota</taxon>
        <taxon>Agaricomycotina</taxon>
        <taxon>Agaricomycetes</taxon>
        <taxon>Agaricomycetidae</taxon>
        <taxon>Agaricales</taxon>
        <taxon>Marasmiineae</taxon>
        <taxon>Physalacriaceae</taxon>
        <taxon>Cylindrobasidium</taxon>
    </lineage>
</organism>
<dbReference type="PANTHER" id="PTHR10963">
    <property type="entry name" value="GLYCOSYL HYDROLASE-RELATED"/>
    <property type="match status" value="1"/>
</dbReference>
<dbReference type="InterPro" id="IPR050546">
    <property type="entry name" value="Glycosyl_Hydrlase_16"/>
</dbReference>
<evidence type="ECO:0000313" key="4">
    <source>
        <dbReference type="Proteomes" id="UP000054007"/>
    </source>
</evidence>
<dbReference type="CDD" id="cd02181">
    <property type="entry name" value="GH16_fungal_Lam16A_glucanase"/>
    <property type="match status" value="1"/>
</dbReference>
<dbReference type="Proteomes" id="UP000054007">
    <property type="component" value="Unassembled WGS sequence"/>
</dbReference>
<gene>
    <name evidence="3" type="ORF">CYLTODRAFT_410824</name>
</gene>
<feature type="signal peptide" evidence="1">
    <location>
        <begin position="1"/>
        <end position="20"/>
    </location>
</feature>
<evidence type="ECO:0000259" key="2">
    <source>
        <dbReference type="PROSITE" id="PS51762"/>
    </source>
</evidence>
<dbReference type="OrthoDB" id="192832at2759"/>
<accession>A0A0D7BCA5</accession>
<evidence type="ECO:0000313" key="3">
    <source>
        <dbReference type="EMBL" id="KIY67870.1"/>
    </source>
</evidence>
<dbReference type="InterPro" id="IPR013320">
    <property type="entry name" value="ConA-like_dom_sf"/>
</dbReference>
<dbReference type="Pfam" id="PF26113">
    <property type="entry name" value="GH16_XgeA"/>
    <property type="match status" value="1"/>
</dbReference>
<name>A0A0D7BCA5_9AGAR</name>
<keyword evidence="3" id="KW-0378">Hydrolase</keyword>
<dbReference type="PANTHER" id="PTHR10963:SF24">
    <property type="entry name" value="GLYCOSIDASE C21B10.07-RELATED"/>
    <property type="match status" value="1"/>
</dbReference>
<reference evidence="3 4" key="1">
    <citation type="journal article" date="2015" name="Fungal Genet. Biol.">
        <title>Evolution of novel wood decay mechanisms in Agaricales revealed by the genome sequences of Fistulina hepatica and Cylindrobasidium torrendii.</title>
        <authorList>
            <person name="Floudas D."/>
            <person name="Held B.W."/>
            <person name="Riley R."/>
            <person name="Nagy L.G."/>
            <person name="Koehler G."/>
            <person name="Ransdell A.S."/>
            <person name="Younus H."/>
            <person name="Chow J."/>
            <person name="Chiniquy J."/>
            <person name="Lipzen A."/>
            <person name="Tritt A."/>
            <person name="Sun H."/>
            <person name="Haridas S."/>
            <person name="LaButti K."/>
            <person name="Ohm R.A."/>
            <person name="Kues U."/>
            <person name="Blanchette R.A."/>
            <person name="Grigoriev I.V."/>
            <person name="Minto R.E."/>
            <person name="Hibbett D.S."/>
        </authorList>
    </citation>
    <scope>NUCLEOTIDE SEQUENCE [LARGE SCALE GENOMIC DNA]</scope>
    <source>
        <strain evidence="3 4">FP15055 ss-10</strain>
    </source>
</reference>
<dbReference type="AlphaFoldDB" id="A0A0D7BCA5"/>
<feature type="domain" description="GH16" evidence="2">
    <location>
        <begin position="38"/>
        <end position="289"/>
    </location>
</feature>
<evidence type="ECO:0000256" key="1">
    <source>
        <dbReference type="SAM" id="SignalP"/>
    </source>
</evidence>
<dbReference type="PROSITE" id="PS51762">
    <property type="entry name" value="GH16_2"/>
    <property type="match status" value="1"/>
</dbReference>
<dbReference type="GO" id="GO:0009251">
    <property type="term" value="P:glucan catabolic process"/>
    <property type="evidence" value="ECO:0007669"/>
    <property type="project" value="TreeGrafter"/>
</dbReference>
<dbReference type="Gene3D" id="2.60.120.200">
    <property type="match status" value="1"/>
</dbReference>
<sequence>MFSVSAITVATLLFSSQAHAATYAITDNYVGQSLLDAFIYDAIPDPTNGRVVYVDQTTAVAQNLTYASDDSVIIRSDSTTILDPAGAGRNSIRLKSSKVYTNGATVFNIRHMPEGCGTWPAVWSFGETDGAQWPALGEIDILEGVNNQPNDQVALHTATGCTVPETRDQTGTTLMTDCDANIVGNPGCGVESASAVSFGPGFNSNGGGWYAVERTADFIKVWFWARNDAAVPSGVAEGSDSVTTDNWGTPTAYFPGDTCNMEKFFGAHNFIINLTFCGAWAGADDVYSAAGCPSTCVDYVNNNPADFANAYFDFAWIKHYD</sequence>
<dbReference type="InterPro" id="IPR000757">
    <property type="entry name" value="Beta-glucanase-like"/>
</dbReference>
<proteinExistence type="predicted"/>
<keyword evidence="4" id="KW-1185">Reference proteome</keyword>